<dbReference type="EMBL" id="VLTM01000247">
    <property type="protein sequence ID" value="KAA0145630.1"/>
    <property type="molecule type" value="Genomic_DNA"/>
</dbReference>
<organism evidence="1 2">
    <name type="scientific">Cafeteria roenbergensis</name>
    <name type="common">Marine flagellate</name>
    <dbReference type="NCBI Taxonomy" id="33653"/>
    <lineage>
        <taxon>Eukaryota</taxon>
        <taxon>Sar</taxon>
        <taxon>Stramenopiles</taxon>
        <taxon>Bigyra</taxon>
        <taxon>Opalozoa</taxon>
        <taxon>Bicosoecida</taxon>
        <taxon>Cafeteriaceae</taxon>
        <taxon>Cafeteria</taxon>
    </lineage>
</organism>
<dbReference type="Proteomes" id="UP000325113">
    <property type="component" value="Unassembled WGS sequence"/>
</dbReference>
<protein>
    <submittedName>
        <fullName evidence="1">Uncharacterized protein</fullName>
    </submittedName>
</protein>
<reference evidence="1 2" key="1">
    <citation type="submission" date="2019-07" db="EMBL/GenBank/DDBJ databases">
        <title>Genomes of Cafeteria roenbergensis.</title>
        <authorList>
            <person name="Fischer M.G."/>
            <person name="Hackl T."/>
            <person name="Roman M."/>
        </authorList>
    </citation>
    <scope>NUCLEOTIDE SEQUENCE [LARGE SCALE GENOMIC DNA]</scope>
    <source>
        <strain evidence="1 2">Cflag</strain>
    </source>
</reference>
<name>A0A5A8C0I9_CAFRO</name>
<proteinExistence type="predicted"/>
<comment type="caution">
    <text evidence="1">The sequence shown here is derived from an EMBL/GenBank/DDBJ whole genome shotgun (WGS) entry which is preliminary data.</text>
</comment>
<evidence type="ECO:0000313" key="2">
    <source>
        <dbReference type="Proteomes" id="UP000325113"/>
    </source>
</evidence>
<dbReference type="AlphaFoldDB" id="A0A5A8C0I9"/>
<sequence>MAAAAVAAPTASIARGPSAKLTEPELVEFVQTPGKVLVGHGWAPLGDLASRLPAAIEGSCRDARKCKYKCKIHLIITDGVFAVCTVTRPGTAKVWEYLTTETMRPTVMTGGAERMPIDRRPPGQQHLFVHGLCTEDPMAKRPFMSLAGGTFSRWYDYGHGRISPGMQEEVWSRVRSGLTMEFGRLVDEPATAEGAGAAARGTGSLTAFEQDMCQQWMAFNDCRTGRGGASIVNVCITAVLRVGVSLAPGSATRTKLLRHRLAHDEVRHMLLAREWSSADFDFLTETLKNLSFQDEVAELLFPTLEELAGVRHRREAAAGFPKLCIEYRDERDRIRGLVAGLLAERAITHASSPRRTGEIAMAALQELAETATACAAASAAALEHASRPGGATSARAAGEAAEAAEEARRLVARAAELRRQAPDAGTAPTRWRPTAAEARAAHDAAVAAGKEAEAASVAAFRAASDAMHAVRAAAREPRGDDAAWLSEQLLMGERSTAAARSCCAAALETATAGMLAAGE</sequence>
<evidence type="ECO:0000313" key="1">
    <source>
        <dbReference type="EMBL" id="KAA0145630.1"/>
    </source>
</evidence>
<gene>
    <name evidence="1" type="ORF">FNF31_08008</name>
</gene>
<accession>A0A5A8C0I9</accession>